<dbReference type="STRING" id="762948.HMPREF0733_10741"/>
<evidence type="ECO:0008006" key="4">
    <source>
        <dbReference type="Google" id="ProtNLM"/>
    </source>
</evidence>
<dbReference type="InterPro" id="IPR016833">
    <property type="entry name" value="Put_Na-Bile_cotransptr"/>
</dbReference>
<keyword evidence="1" id="KW-0812">Transmembrane</keyword>
<feature type="transmembrane region" description="Helical" evidence="1">
    <location>
        <begin position="49"/>
        <end position="68"/>
    </location>
</feature>
<dbReference type="Proteomes" id="UP000270988">
    <property type="component" value="Chromosome"/>
</dbReference>
<accession>A0A3S5C1J8</accession>
<dbReference type="PANTHER" id="PTHR18640:SF5">
    <property type="entry name" value="SODIUM_BILE ACID COTRANSPORTER 7"/>
    <property type="match status" value="1"/>
</dbReference>
<dbReference type="GO" id="GO:0005886">
    <property type="term" value="C:plasma membrane"/>
    <property type="evidence" value="ECO:0007669"/>
    <property type="project" value="TreeGrafter"/>
</dbReference>
<feature type="transmembrane region" description="Helical" evidence="1">
    <location>
        <begin position="12"/>
        <end position="29"/>
    </location>
</feature>
<feature type="transmembrane region" description="Helical" evidence="1">
    <location>
        <begin position="120"/>
        <end position="145"/>
    </location>
</feature>
<dbReference type="EMBL" id="LR134521">
    <property type="protein sequence ID" value="VEJ30548.1"/>
    <property type="molecule type" value="Genomic_DNA"/>
</dbReference>
<dbReference type="InterPro" id="IPR038770">
    <property type="entry name" value="Na+/solute_symporter_sf"/>
</dbReference>
<proteinExistence type="predicted"/>
<evidence type="ECO:0000313" key="3">
    <source>
        <dbReference type="Proteomes" id="UP000270988"/>
    </source>
</evidence>
<evidence type="ECO:0000256" key="1">
    <source>
        <dbReference type="SAM" id="Phobius"/>
    </source>
</evidence>
<feature type="transmembrane region" description="Helical" evidence="1">
    <location>
        <begin position="74"/>
        <end position="99"/>
    </location>
</feature>
<sequence length="175" mass="19723">MHSDHIEISGSVFLDIAIQLFLPFVLGQLTRRWVGEFAKKPTTKWLDKFSVMMIVYSAFSASVVQGIWTRVAWWQIVLLIVVTILMVALMLWLTDWLAARLKFNRADRITIQFCGSKKSLAAGLPMAIIIFGSGSLGLLMLPLMVFHQVQLMMCTWLSARYAALDVVGRASVEQT</sequence>
<name>A0A3S5C1J8_9MICC</name>
<organism evidence="2 3">
    <name type="scientific">Rothia dentocariosa</name>
    <dbReference type="NCBI Taxonomy" id="2047"/>
    <lineage>
        <taxon>Bacteria</taxon>
        <taxon>Bacillati</taxon>
        <taxon>Actinomycetota</taxon>
        <taxon>Actinomycetes</taxon>
        <taxon>Micrococcales</taxon>
        <taxon>Micrococcaceae</taxon>
        <taxon>Rothia</taxon>
    </lineage>
</organism>
<keyword evidence="1" id="KW-0472">Membrane</keyword>
<gene>
    <name evidence="2" type="ORF">NCTC10918_01832</name>
</gene>
<evidence type="ECO:0000313" key="2">
    <source>
        <dbReference type="EMBL" id="VEJ30548.1"/>
    </source>
</evidence>
<dbReference type="Gene3D" id="1.20.1530.20">
    <property type="match status" value="1"/>
</dbReference>
<protein>
    <recommendedName>
        <fullName evidence="4">Sodium Bile acid symporter family</fullName>
    </recommendedName>
</protein>
<dbReference type="Pfam" id="PF13593">
    <property type="entry name" value="SBF_like"/>
    <property type="match status" value="1"/>
</dbReference>
<keyword evidence="1" id="KW-1133">Transmembrane helix</keyword>
<dbReference type="AlphaFoldDB" id="A0A3S5C1J8"/>
<dbReference type="PANTHER" id="PTHR18640">
    <property type="entry name" value="SOLUTE CARRIER FAMILY 10 MEMBER 7"/>
    <property type="match status" value="1"/>
</dbReference>
<reference evidence="2 3" key="1">
    <citation type="submission" date="2018-12" db="EMBL/GenBank/DDBJ databases">
        <authorList>
            <consortium name="Pathogen Informatics"/>
        </authorList>
    </citation>
    <scope>NUCLEOTIDE SEQUENCE [LARGE SCALE GENOMIC DNA]</scope>
    <source>
        <strain evidence="2 3">NCTC10918</strain>
    </source>
</reference>